<evidence type="ECO:0000313" key="8">
    <source>
        <dbReference type="EMBL" id="CAK4031914.1"/>
    </source>
</evidence>
<evidence type="ECO:0000256" key="5">
    <source>
        <dbReference type="ARBA" id="ARBA00023136"/>
    </source>
</evidence>
<feature type="transmembrane region" description="Helical" evidence="7">
    <location>
        <begin position="428"/>
        <end position="450"/>
    </location>
</feature>
<feature type="region of interest" description="Disordered" evidence="6">
    <location>
        <begin position="1"/>
        <end position="21"/>
    </location>
</feature>
<evidence type="ECO:0000256" key="6">
    <source>
        <dbReference type="SAM" id="MobiDB-lite"/>
    </source>
</evidence>
<feature type="transmembrane region" description="Helical" evidence="7">
    <location>
        <begin position="331"/>
        <end position="348"/>
    </location>
</feature>
<feature type="compositionally biased region" description="Basic and acidic residues" evidence="6">
    <location>
        <begin position="1"/>
        <end position="15"/>
    </location>
</feature>
<dbReference type="InterPro" id="IPR010573">
    <property type="entry name" value="MFS_Str1/Tri12-like"/>
</dbReference>
<organism evidence="8 9">
    <name type="scientific">Lecanosticta acicola</name>
    <dbReference type="NCBI Taxonomy" id="111012"/>
    <lineage>
        <taxon>Eukaryota</taxon>
        <taxon>Fungi</taxon>
        <taxon>Dikarya</taxon>
        <taxon>Ascomycota</taxon>
        <taxon>Pezizomycotina</taxon>
        <taxon>Dothideomycetes</taxon>
        <taxon>Dothideomycetidae</taxon>
        <taxon>Mycosphaerellales</taxon>
        <taxon>Mycosphaerellaceae</taxon>
        <taxon>Lecanosticta</taxon>
    </lineage>
</organism>
<feature type="transmembrane region" description="Helical" evidence="7">
    <location>
        <begin position="221"/>
        <end position="241"/>
    </location>
</feature>
<proteinExistence type="predicted"/>
<keyword evidence="4 7" id="KW-1133">Transmembrane helix</keyword>
<feature type="transmembrane region" description="Helical" evidence="7">
    <location>
        <begin position="398"/>
        <end position="416"/>
    </location>
</feature>
<dbReference type="Proteomes" id="UP001296104">
    <property type="component" value="Unassembled WGS sequence"/>
</dbReference>
<dbReference type="InterPro" id="IPR036259">
    <property type="entry name" value="MFS_trans_sf"/>
</dbReference>
<comment type="caution">
    <text evidence="8">The sequence shown here is derived from an EMBL/GenBank/DDBJ whole genome shotgun (WGS) entry which is preliminary data.</text>
</comment>
<dbReference type="SUPFAM" id="SSF103473">
    <property type="entry name" value="MFS general substrate transporter"/>
    <property type="match status" value="1"/>
</dbReference>
<dbReference type="InterPro" id="IPR053791">
    <property type="entry name" value="MFS_Tri12-like"/>
</dbReference>
<evidence type="ECO:0000256" key="3">
    <source>
        <dbReference type="ARBA" id="ARBA00022692"/>
    </source>
</evidence>
<dbReference type="CDD" id="cd06179">
    <property type="entry name" value="MFS_TRI12_like"/>
    <property type="match status" value="1"/>
</dbReference>
<keyword evidence="3 7" id="KW-0812">Transmembrane</keyword>
<keyword evidence="9" id="KW-1185">Reference proteome</keyword>
<dbReference type="Gene3D" id="1.20.1250.20">
    <property type="entry name" value="MFS general substrate transporter like domains"/>
    <property type="match status" value="2"/>
</dbReference>
<reference evidence="8" key="1">
    <citation type="submission" date="2023-11" db="EMBL/GenBank/DDBJ databases">
        <authorList>
            <person name="Alioto T."/>
            <person name="Alioto T."/>
            <person name="Gomez Garrido J."/>
        </authorList>
    </citation>
    <scope>NUCLEOTIDE SEQUENCE</scope>
</reference>
<feature type="transmembrane region" description="Helical" evidence="7">
    <location>
        <begin position="288"/>
        <end position="310"/>
    </location>
</feature>
<keyword evidence="2" id="KW-0813">Transport</keyword>
<dbReference type="GO" id="GO:0022857">
    <property type="term" value="F:transmembrane transporter activity"/>
    <property type="evidence" value="ECO:0007669"/>
    <property type="project" value="InterPro"/>
</dbReference>
<accession>A0AAI9EDA1</accession>
<dbReference type="GO" id="GO:0005886">
    <property type="term" value="C:plasma membrane"/>
    <property type="evidence" value="ECO:0007669"/>
    <property type="project" value="TreeGrafter"/>
</dbReference>
<dbReference type="EMBL" id="CAVMBE010000055">
    <property type="protein sequence ID" value="CAK4031914.1"/>
    <property type="molecule type" value="Genomic_DNA"/>
</dbReference>
<dbReference type="PANTHER" id="PTHR23501">
    <property type="entry name" value="MAJOR FACILITATOR SUPERFAMILY"/>
    <property type="match status" value="1"/>
</dbReference>
<feature type="transmembrane region" description="Helical" evidence="7">
    <location>
        <begin position="262"/>
        <end position="282"/>
    </location>
</feature>
<sequence length="601" mass="63641">MGDKDHEDAITKEDSLEQDPPNEVAIRTETFAIKQEALGHDLPAKYWLSPGFVGTVVALCFGNISNYASWVQPSNSLTVINASIGPSDNITWVSLAYTLGLAVGRFLISNTRKAVAANSIPGFLIVGRLFFIGGNFLALLCGILGATAQNVNTLIGGNVLGGLAGAVQISFTVAIAELVPNKHRPLWVAAIFLSSVEFAAFGPEIAQLLVTNTAAGWRWNYYVNIIVSGLAVTLFFFFYHPPTFHLLHSDRSRIEQLKRQDLVGFILFIGGLILFIMGLSWGGVVYPWASAHVIATIIVGFLALVAFVLWDAYGHSGDPLLPLHLFKTRGYLAMVITAMVGSCVYYSMNVIWPQQIAYLFGGSAAHRGWLACVVGAATLCGQVSGAALCQYIKQSRWILIYGTLSLLAFSGAMISIGPGQESKGVGLMFMACLSVGIIEACSLSLAPLALPSEDIGAALGALGSIRSGGASVATAIYTTILNNKLATYLPLYVSPAATDAGLPQSSLPALFTAIKAGDLSNVPGISQAVVAAVTTASAQAAAVSFKYVWYAVVAFAACSVIAACLTINYGEYLNDTVERRLHGKTISASVEHVEAVEKQKA</sequence>
<evidence type="ECO:0000256" key="7">
    <source>
        <dbReference type="SAM" id="Phobius"/>
    </source>
</evidence>
<feature type="transmembrane region" description="Helical" evidence="7">
    <location>
        <begin position="159"/>
        <end position="179"/>
    </location>
</feature>
<keyword evidence="5 7" id="KW-0472">Membrane</keyword>
<evidence type="ECO:0000256" key="4">
    <source>
        <dbReference type="ARBA" id="ARBA00022989"/>
    </source>
</evidence>
<dbReference type="AlphaFoldDB" id="A0AAI9EDA1"/>
<gene>
    <name evidence="8" type="ORF">LECACI_7A007072</name>
</gene>
<feature type="transmembrane region" description="Helical" evidence="7">
    <location>
        <begin position="90"/>
        <end position="108"/>
    </location>
</feature>
<evidence type="ECO:0000313" key="9">
    <source>
        <dbReference type="Proteomes" id="UP001296104"/>
    </source>
</evidence>
<evidence type="ECO:0000256" key="2">
    <source>
        <dbReference type="ARBA" id="ARBA00022448"/>
    </source>
</evidence>
<dbReference type="Pfam" id="PF06609">
    <property type="entry name" value="TRI12"/>
    <property type="match status" value="1"/>
</dbReference>
<dbReference type="PANTHER" id="PTHR23501:SF109">
    <property type="entry name" value="MAJOR FACILITATOR SUPERFAMILY (MFS) PROFILE DOMAIN-CONTAINING PROTEIN-RELATED"/>
    <property type="match status" value="1"/>
</dbReference>
<feature type="transmembrane region" description="Helical" evidence="7">
    <location>
        <begin position="120"/>
        <end position="147"/>
    </location>
</feature>
<comment type="subcellular location">
    <subcellularLocation>
        <location evidence="1">Membrane</location>
        <topology evidence="1">Multi-pass membrane protein</topology>
    </subcellularLocation>
</comment>
<feature type="transmembrane region" description="Helical" evidence="7">
    <location>
        <begin position="46"/>
        <end position="70"/>
    </location>
</feature>
<feature type="transmembrane region" description="Helical" evidence="7">
    <location>
        <begin position="547"/>
        <end position="570"/>
    </location>
</feature>
<feature type="transmembrane region" description="Helical" evidence="7">
    <location>
        <begin position="368"/>
        <end position="391"/>
    </location>
</feature>
<name>A0AAI9EDA1_9PEZI</name>
<feature type="transmembrane region" description="Helical" evidence="7">
    <location>
        <begin position="457"/>
        <end position="480"/>
    </location>
</feature>
<evidence type="ECO:0000256" key="1">
    <source>
        <dbReference type="ARBA" id="ARBA00004141"/>
    </source>
</evidence>
<protein>
    <submittedName>
        <fullName evidence="8">Fungal trichothecene efflux pump</fullName>
    </submittedName>
</protein>